<dbReference type="InterPro" id="IPR058240">
    <property type="entry name" value="rSAM_sf"/>
</dbReference>
<feature type="domain" description="Radical SAM C-terminal extension" evidence="6">
    <location>
        <begin position="29"/>
        <end position="113"/>
    </location>
</feature>
<dbReference type="EMBL" id="MPRJ01000050">
    <property type="protein sequence ID" value="OOZ36195.1"/>
    <property type="molecule type" value="Genomic_DNA"/>
</dbReference>
<dbReference type="PANTHER" id="PTHR11135:SF1">
    <property type="entry name" value="PROTEIN YHCC"/>
    <property type="match status" value="1"/>
</dbReference>
<dbReference type="Proteomes" id="UP000190896">
    <property type="component" value="Unassembled WGS sequence"/>
</dbReference>
<dbReference type="GO" id="GO:0046872">
    <property type="term" value="F:metal ion binding"/>
    <property type="evidence" value="ECO:0007669"/>
    <property type="project" value="UniProtKB-KW"/>
</dbReference>
<evidence type="ECO:0000259" key="6">
    <source>
        <dbReference type="Pfam" id="PF16199"/>
    </source>
</evidence>
<dbReference type="GO" id="GO:0051539">
    <property type="term" value="F:4 iron, 4 sulfur cluster binding"/>
    <property type="evidence" value="ECO:0007669"/>
    <property type="project" value="UniProtKB-KW"/>
</dbReference>
<evidence type="ECO:0000256" key="1">
    <source>
        <dbReference type="ARBA" id="ARBA00022485"/>
    </source>
</evidence>
<keyword evidence="5" id="KW-0411">Iron-sulfur</keyword>
<reference evidence="7 8" key="1">
    <citation type="submission" date="2016-11" db="EMBL/GenBank/DDBJ databases">
        <title>Mixed transmission modes and dynamic genome evolution in an obligate animal-bacterial symbiosis.</title>
        <authorList>
            <person name="Russell S.L."/>
            <person name="Corbett-Detig R.B."/>
            <person name="Cavanaugh C.M."/>
        </authorList>
    </citation>
    <scope>NUCLEOTIDE SEQUENCE [LARGE SCALE GENOMIC DNA]</scope>
    <source>
        <strain evidence="7">Se-Cadez</strain>
    </source>
</reference>
<dbReference type="SUPFAM" id="SSF102114">
    <property type="entry name" value="Radical SAM enzymes"/>
    <property type="match status" value="1"/>
</dbReference>
<comment type="caution">
    <text evidence="7">The sequence shown here is derived from an EMBL/GenBank/DDBJ whole genome shotgun (WGS) entry which is preliminary data.</text>
</comment>
<keyword evidence="8" id="KW-1185">Reference proteome</keyword>
<dbReference type="Pfam" id="PF16199">
    <property type="entry name" value="Radical_SAM_C"/>
    <property type="match status" value="1"/>
</dbReference>
<evidence type="ECO:0000313" key="8">
    <source>
        <dbReference type="Proteomes" id="UP000190896"/>
    </source>
</evidence>
<keyword evidence="3" id="KW-0479">Metal-binding</keyword>
<evidence type="ECO:0000256" key="2">
    <source>
        <dbReference type="ARBA" id="ARBA00022691"/>
    </source>
</evidence>
<organism evidence="7 8">
    <name type="scientific">Solemya velesiana gill symbiont</name>
    <dbReference type="NCBI Taxonomy" id="1918948"/>
    <lineage>
        <taxon>Bacteria</taxon>
        <taxon>Pseudomonadati</taxon>
        <taxon>Pseudomonadota</taxon>
        <taxon>Gammaproteobacteria</taxon>
        <taxon>sulfur-oxidizing symbionts</taxon>
    </lineage>
</organism>
<protein>
    <recommendedName>
        <fullName evidence="6">Radical SAM C-terminal extension domain-containing protein</fullName>
    </recommendedName>
</protein>
<gene>
    <name evidence="7" type="ORF">BOW51_08295</name>
</gene>
<evidence type="ECO:0000256" key="4">
    <source>
        <dbReference type="ARBA" id="ARBA00023004"/>
    </source>
</evidence>
<evidence type="ECO:0000256" key="5">
    <source>
        <dbReference type="ARBA" id="ARBA00023014"/>
    </source>
</evidence>
<name>A0A1T2KTM0_9GAMM</name>
<dbReference type="PANTHER" id="PTHR11135">
    <property type="entry name" value="HISTONE ACETYLTRANSFERASE-RELATED"/>
    <property type="match status" value="1"/>
</dbReference>
<keyword evidence="4" id="KW-0408">Iron</keyword>
<keyword evidence="1" id="KW-0004">4Fe-4S</keyword>
<evidence type="ECO:0000256" key="3">
    <source>
        <dbReference type="ARBA" id="ARBA00022723"/>
    </source>
</evidence>
<proteinExistence type="predicted"/>
<evidence type="ECO:0000313" key="7">
    <source>
        <dbReference type="EMBL" id="OOZ36195.1"/>
    </source>
</evidence>
<accession>A0A1T2KTM0</accession>
<dbReference type="InterPro" id="IPR032432">
    <property type="entry name" value="Radical_SAM_C"/>
</dbReference>
<sequence length="143" mass="15597">MCAHLIIGLPGEGRERSLQSLERVLELGVEGIKLHPLHVVKGTLLANQWRREEYSPLTQDEYITIAADMLERTPPDVVIHRATAMASPDILLTPRWCGKKWAVLNAVEDELKRRGTRQGSALVDKNAGEAGGSGLVLPAQGTA</sequence>
<dbReference type="InterPro" id="IPR039661">
    <property type="entry name" value="ELP3"/>
</dbReference>
<keyword evidence="2" id="KW-0949">S-adenosyl-L-methionine</keyword>
<dbReference type="AlphaFoldDB" id="A0A1T2KTM0"/>